<dbReference type="InterPro" id="IPR003694">
    <property type="entry name" value="NAD_synthase"/>
</dbReference>
<dbReference type="GO" id="GO:0009435">
    <property type="term" value="P:NAD+ biosynthetic process"/>
    <property type="evidence" value="ECO:0007669"/>
    <property type="project" value="UniProtKB-UniRule"/>
</dbReference>
<dbReference type="PANTHER" id="PTHR23090">
    <property type="entry name" value="NH 3 /GLUTAMINE-DEPENDENT NAD + SYNTHETASE"/>
    <property type="match status" value="1"/>
</dbReference>
<keyword evidence="10" id="KW-1185">Reference proteome</keyword>
<dbReference type="KEGG" id="sutt:SUTMEG_20270"/>
<dbReference type="PANTHER" id="PTHR23090:SF9">
    <property type="entry name" value="GLUTAMINE-DEPENDENT NAD(+) SYNTHETASE"/>
    <property type="match status" value="1"/>
</dbReference>
<gene>
    <name evidence="9" type="ORF">SUTMEG_20270</name>
</gene>
<keyword evidence="2 6" id="KW-0436">Ligase</keyword>
<dbReference type="SUPFAM" id="SSF52402">
    <property type="entry name" value="Adenine nucleotide alpha hydrolases-like"/>
    <property type="match status" value="1"/>
</dbReference>
<dbReference type="Proteomes" id="UP000271003">
    <property type="component" value="Chromosome"/>
</dbReference>
<keyword evidence="5 6" id="KW-0520">NAD</keyword>
<dbReference type="GO" id="GO:0004359">
    <property type="term" value="F:glutaminase activity"/>
    <property type="evidence" value="ECO:0007669"/>
    <property type="project" value="InterPro"/>
</dbReference>
<feature type="domain" description="NAD/GMP synthase" evidence="8">
    <location>
        <begin position="221"/>
        <end position="437"/>
    </location>
</feature>
<dbReference type="EC" id="6.3.1.5" evidence="7"/>
<protein>
    <recommendedName>
        <fullName evidence="7">NH(3)-dependent NAD(+) synthetase</fullName>
        <ecNumber evidence="7">6.3.1.5</ecNumber>
    </recommendedName>
</protein>
<comment type="catalytic activity">
    <reaction evidence="7">
        <text>deamido-NAD(+) + NH4(+) + ATP = AMP + diphosphate + NAD(+) + H(+)</text>
        <dbReference type="Rhea" id="RHEA:21188"/>
        <dbReference type="ChEBI" id="CHEBI:15378"/>
        <dbReference type="ChEBI" id="CHEBI:28938"/>
        <dbReference type="ChEBI" id="CHEBI:30616"/>
        <dbReference type="ChEBI" id="CHEBI:33019"/>
        <dbReference type="ChEBI" id="CHEBI:57540"/>
        <dbReference type="ChEBI" id="CHEBI:58437"/>
        <dbReference type="ChEBI" id="CHEBI:456215"/>
        <dbReference type="EC" id="6.3.1.5"/>
    </reaction>
</comment>
<name>A0A2Z6IHF8_9BURK</name>
<evidence type="ECO:0000313" key="10">
    <source>
        <dbReference type="Proteomes" id="UP000271003"/>
    </source>
</evidence>
<dbReference type="InterPro" id="IPR014729">
    <property type="entry name" value="Rossmann-like_a/b/a_fold"/>
</dbReference>
<reference evidence="9 10" key="1">
    <citation type="journal article" date="2018" name="Int. J. Syst. Evol. Microbiol.">
        <title>Mesosutterella multiformis gen. nov., sp. nov., a member of the family Sutterellaceae and Sutterella megalosphaeroides sp. nov., isolated from human faeces.</title>
        <authorList>
            <person name="Sakamoto M."/>
            <person name="Ikeyama N."/>
            <person name="Kunihiro T."/>
            <person name="Iino T."/>
            <person name="Yuki M."/>
            <person name="Ohkuma M."/>
        </authorList>
    </citation>
    <scope>NUCLEOTIDE SEQUENCE [LARGE SCALE GENOMIC DNA]</scope>
    <source>
        <strain evidence="9 10">6FBBBH3</strain>
    </source>
</reference>
<evidence type="ECO:0000256" key="3">
    <source>
        <dbReference type="ARBA" id="ARBA00022741"/>
    </source>
</evidence>
<dbReference type="InterPro" id="IPR022310">
    <property type="entry name" value="NAD/GMP_synthase"/>
</dbReference>
<keyword evidence="3 6" id="KW-0547">Nucleotide-binding</keyword>
<dbReference type="RefSeq" id="WP_120177680.1">
    <property type="nucleotide sequence ID" value="NZ_AP018786.1"/>
</dbReference>
<sequence length="483" mass="52863">MRITIHQPESRTGVPEENLRALVDTARGVAEECDVVFAPLGSVEGGLLALEGEVSFMSEARARYTEQLLGEAARMLLRNPVMLVVPVRFPEGVRHAVLNEGRVTFADPAEGIRLPDGTRVALREDAPGDIYWNSALRHTVWEELPLPASPARPVLSMSLGGAERTESFRGESFFTDGVKAVALPRFERARATFEWNRGEALEGPDAVSIGSLRADREAVLYEALVKSVRSYVARSFLRGGVVLGISGGVDSALCAAAAVDALGADRVCGVLLASRYTSEESRTLARSLCNGLGIELHERSIESLHELAVKEFEPDVGLLPEGDITDQNIQARLRCLWLMSIANHRNALMLCSSNKAEAAMGYGTLYGDVAGGFAPIVDLWKADVRRLCYESNRRAGAERIPEALIEREPTAELRSGQKDSDSLPPYDTIEAVMERVFAGEMLERKERELAARAARFAFKRLQTPCGLRLSPVTLADWDRARGF</sequence>
<evidence type="ECO:0000256" key="1">
    <source>
        <dbReference type="ARBA" id="ARBA00004790"/>
    </source>
</evidence>
<dbReference type="Gene3D" id="3.40.50.620">
    <property type="entry name" value="HUPs"/>
    <property type="match status" value="1"/>
</dbReference>
<dbReference type="GO" id="GO:0003952">
    <property type="term" value="F:NAD+ synthase (glutamine-hydrolyzing) activity"/>
    <property type="evidence" value="ECO:0007669"/>
    <property type="project" value="UniProtKB-UniRule"/>
</dbReference>
<dbReference type="GO" id="GO:0005737">
    <property type="term" value="C:cytoplasm"/>
    <property type="evidence" value="ECO:0007669"/>
    <property type="project" value="InterPro"/>
</dbReference>
<dbReference type="AlphaFoldDB" id="A0A2Z6IHF8"/>
<evidence type="ECO:0000313" key="9">
    <source>
        <dbReference type="EMBL" id="BBF24136.1"/>
    </source>
</evidence>
<proteinExistence type="inferred from homology"/>
<accession>A0A2Z6IHF8</accession>
<comment type="similarity">
    <text evidence="6">Belongs to the NAD synthetase family.</text>
</comment>
<evidence type="ECO:0000256" key="4">
    <source>
        <dbReference type="ARBA" id="ARBA00022840"/>
    </source>
</evidence>
<organism evidence="9 10">
    <name type="scientific">Sutterella megalosphaeroides</name>
    <dbReference type="NCBI Taxonomy" id="2494234"/>
    <lineage>
        <taxon>Bacteria</taxon>
        <taxon>Pseudomonadati</taxon>
        <taxon>Pseudomonadota</taxon>
        <taxon>Betaproteobacteria</taxon>
        <taxon>Burkholderiales</taxon>
        <taxon>Sutterellaceae</taxon>
        <taxon>Sutterella</taxon>
    </lineage>
</organism>
<dbReference type="EMBL" id="AP018786">
    <property type="protein sequence ID" value="BBF24136.1"/>
    <property type="molecule type" value="Genomic_DNA"/>
</dbReference>
<evidence type="ECO:0000259" key="8">
    <source>
        <dbReference type="Pfam" id="PF02540"/>
    </source>
</evidence>
<evidence type="ECO:0000256" key="2">
    <source>
        <dbReference type="ARBA" id="ARBA00022598"/>
    </source>
</evidence>
<dbReference type="Pfam" id="PF02540">
    <property type="entry name" value="NAD_synthase"/>
    <property type="match status" value="1"/>
</dbReference>
<evidence type="ECO:0000256" key="6">
    <source>
        <dbReference type="RuleBase" id="RU003811"/>
    </source>
</evidence>
<dbReference type="CDD" id="cd00553">
    <property type="entry name" value="NAD_synthase"/>
    <property type="match status" value="1"/>
</dbReference>
<keyword evidence="4 6" id="KW-0067">ATP-binding</keyword>
<dbReference type="UniPathway" id="UPA00253">
    <property type="reaction ID" value="UER00334"/>
</dbReference>
<dbReference type="NCBIfam" id="TIGR00552">
    <property type="entry name" value="nadE"/>
    <property type="match status" value="1"/>
</dbReference>
<evidence type="ECO:0000256" key="7">
    <source>
        <dbReference type="RuleBase" id="RU003812"/>
    </source>
</evidence>
<evidence type="ECO:0000256" key="5">
    <source>
        <dbReference type="ARBA" id="ARBA00023027"/>
    </source>
</evidence>
<dbReference type="GO" id="GO:0005524">
    <property type="term" value="F:ATP binding"/>
    <property type="evidence" value="ECO:0007669"/>
    <property type="project" value="UniProtKB-UniRule"/>
</dbReference>
<dbReference type="OrthoDB" id="8817375at2"/>
<comment type="pathway">
    <text evidence="1">Cofactor biosynthesis; NAD(+) biosynthesis.</text>
</comment>